<organism evidence="1 2">
    <name type="scientific">Neurospora intermedia</name>
    <dbReference type="NCBI Taxonomy" id="5142"/>
    <lineage>
        <taxon>Eukaryota</taxon>
        <taxon>Fungi</taxon>
        <taxon>Dikarya</taxon>
        <taxon>Ascomycota</taxon>
        <taxon>Pezizomycotina</taxon>
        <taxon>Sordariomycetes</taxon>
        <taxon>Sordariomycetidae</taxon>
        <taxon>Sordariales</taxon>
        <taxon>Sordariaceae</taxon>
        <taxon>Neurospora</taxon>
    </lineage>
</organism>
<proteinExistence type="predicted"/>
<dbReference type="EMBL" id="JAVLET010000005">
    <property type="protein sequence ID" value="KAL0469553.1"/>
    <property type="molecule type" value="Genomic_DNA"/>
</dbReference>
<sequence>MTDTFSGAKPTQISLSFSLSDVRSYRVFWTRRGYLFHAKKQKQTGMSEGRGDGGSGGSGGGWRWIQCQRANVGQGNAATFDEDWGRMRRCDGIAAYTTKGHDLDSTTAETLFAVADYFTPQTAWTLPWLHSDTE</sequence>
<name>A0ABR3DA47_NEUIN</name>
<keyword evidence="2" id="KW-1185">Reference proteome</keyword>
<protein>
    <submittedName>
        <fullName evidence="1">Uncharacterized protein</fullName>
    </submittedName>
</protein>
<evidence type="ECO:0000313" key="2">
    <source>
        <dbReference type="Proteomes" id="UP001451303"/>
    </source>
</evidence>
<comment type="caution">
    <text evidence="1">The sequence shown here is derived from an EMBL/GenBank/DDBJ whole genome shotgun (WGS) entry which is preliminary data.</text>
</comment>
<evidence type="ECO:0000313" key="1">
    <source>
        <dbReference type="EMBL" id="KAL0469553.1"/>
    </source>
</evidence>
<accession>A0ABR3DA47</accession>
<dbReference type="Proteomes" id="UP001451303">
    <property type="component" value="Unassembled WGS sequence"/>
</dbReference>
<reference evidence="1 2" key="1">
    <citation type="submission" date="2023-09" db="EMBL/GenBank/DDBJ databases">
        <title>Multi-omics analysis of a traditional fermented food reveals byproduct-associated fungal strains for waste-to-food upcycling.</title>
        <authorList>
            <consortium name="Lawrence Berkeley National Laboratory"/>
            <person name="Rekdal V.M."/>
            <person name="Villalobos-Escobedo J.M."/>
            <person name="Rodriguez-Valeron N."/>
            <person name="Garcia M.O."/>
            <person name="Vasquez D.P."/>
            <person name="Damayanti I."/>
            <person name="Sorensen P.M."/>
            <person name="Baidoo E.E."/>
            <person name="De Carvalho A.C."/>
            <person name="Riley R."/>
            <person name="Lipzen A."/>
            <person name="He G."/>
            <person name="Yan M."/>
            <person name="Haridas S."/>
            <person name="Daum C."/>
            <person name="Yoshinaga Y."/>
            <person name="Ng V."/>
            <person name="Grigoriev I.V."/>
            <person name="Munk R."/>
            <person name="Nuraida L."/>
            <person name="Wijaya C.H."/>
            <person name="Morales P.-C."/>
            <person name="Keasling J.D."/>
        </authorList>
    </citation>
    <scope>NUCLEOTIDE SEQUENCE [LARGE SCALE GENOMIC DNA]</scope>
    <source>
        <strain evidence="1 2">FGSC 2613</strain>
    </source>
</reference>
<gene>
    <name evidence="1" type="ORF">QR685DRAFT_545072</name>
</gene>